<dbReference type="InterPro" id="IPR047928">
    <property type="entry name" value="Perm_prefix_1"/>
</dbReference>
<keyword evidence="1" id="KW-0812">Transmembrane</keyword>
<sequence>MELKLFIDKAFEAYEDTAELHDFKEELLTNLQERVDNLIASGTTRNDAMKKIEIEFADVNKIADEMSLSKKKEVFEYQYMSLRHFISKPRAAIYTILAVLTLFGIIIAFQGFFASNKIEAFIGSLFVFLAIPIAGFVYMALTQETATRNPMRPVRASIYGIATFVLLFGALLVPMLIFGEAKSLAAAFGVLIPFALPSIGVLSYLIITEADHRKSWVKKVETAEMEWAKEFQNSGNAAAFGIITAAIWVLAIGAFVLLLLLKLWIYSWIPFVLAFALMMFALAFYMKKK</sequence>
<dbReference type="RefSeq" id="WP_368654634.1">
    <property type="nucleotide sequence ID" value="NZ_CP162599.1"/>
</dbReference>
<evidence type="ECO:0000313" key="2">
    <source>
        <dbReference type="EMBL" id="XDK33956.1"/>
    </source>
</evidence>
<gene>
    <name evidence="2" type="ORF">AB4Y30_06280</name>
</gene>
<feature type="transmembrane region" description="Helical" evidence="1">
    <location>
        <begin position="91"/>
        <end position="114"/>
    </location>
</feature>
<proteinExistence type="predicted"/>
<dbReference type="EMBL" id="CP162599">
    <property type="protein sequence ID" value="XDK33956.1"/>
    <property type="molecule type" value="Genomic_DNA"/>
</dbReference>
<feature type="transmembrane region" description="Helical" evidence="1">
    <location>
        <begin position="237"/>
        <end position="259"/>
    </location>
</feature>
<name>A0AB39HUT4_9BACI</name>
<feature type="transmembrane region" description="Helical" evidence="1">
    <location>
        <begin position="265"/>
        <end position="286"/>
    </location>
</feature>
<protein>
    <submittedName>
        <fullName evidence="2">Permease prefix domain 1-containing protein</fullName>
    </submittedName>
</protein>
<evidence type="ECO:0000256" key="1">
    <source>
        <dbReference type="SAM" id="Phobius"/>
    </source>
</evidence>
<feature type="transmembrane region" description="Helical" evidence="1">
    <location>
        <begin position="120"/>
        <end position="141"/>
    </location>
</feature>
<dbReference type="AlphaFoldDB" id="A0AB39HUT4"/>
<accession>A0AB39HUT4</accession>
<feature type="transmembrane region" description="Helical" evidence="1">
    <location>
        <begin position="184"/>
        <end position="207"/>
    </location>
</feature>
<organism evidence="2">
    <name type="scientific">Ornithinibacillus sp. 4-3</name>
    <dbReference type="NCBI Taxonomy" id="3231488"/>
    <lineage>
        <taxon>Bacteria</taxon>
        <taxon>Bacillati</taxon>
        <taxon>Bacillota</taxon>
        <taxon>Bacilli</taxon>
        <taxon>Bacillales</taxon>
        <taxon>Bacillaceae</taxon>
        <taxon>Ornithinibacillus</taxon>
    </lineage>
</organism>
<keyword evidence="1" id="KW-0472">Membrane</keyword>
<dbReference type="NCBIfam" id="NF038403">
    <property type="entry name" value="perm_prefix_1"/>
    <property type="match status" value="1"/>
</dbReference>
<reference evidence="2" key="1">
    <citation type="submission" date="2024-07" db="EMBL/GenBank/DDBJ databases">
        <title>Halotolerant mesophilic bacterium Ornithinibacillus sp. 4-3, sp. nov., isolated from soil.</title>
        <authorList>
            <person name="Sidarenka A.V."/>
            <person name="Guliayeva D.E."/>
            <person name="Leanovich S.I."/>
            <person name="Hileuskaya K.S."/>
            <person name="Akhremchuk A.E."/>
            <person name="Sikolenko M.A."/>
            <person name="Valentovich L.N."/>
        </authorList>
    </citation>
    <scope>NUCLEOTIDE SEQUENCE</scope>
    <source>
        <strain evidence="2">4-3</strain>
    </source>
</reference>
<keyword evidence="1" id="KW-1133">Transmembrane helix</keyword>
<feature type="transmembrane region" description="Helical" evidence="1">
    <location>
        <begin position="153"/>
        <end position="178"/>
    </location>
</feature>